<proteinExistence type="inferred from homology"/>
<dbReference type="PRINTS" id="PR00509">
    <property type="entry name" value="PGMPMM"/>
</dbReference>
<evidence type="ECO:0000256" key="6">
    <source>
        <dbReference type="ARBA" id="ARBA00023235"/>
    </source>
</evidence>
<reference evidence="11 12" key="1">
    <citation type="journal article" date="2016" name="Nat. Commun.">
        <title>Thousands of microbial genomes shed light on interconnected biogeochemical processes in an aquifer system.</title>
        <authorList>
            <person name="Anantharaman K."/>
            <person name="Brown C.T."/>
            <person name="Hug L.A."/>
            <person name="Sharon I."/>
            <person name="Castelle C.J."/>
            <person name="Probst A.J."/>
            <person name="Thomas B.C."/>
            <person name="Singh A."/>
            <person name="Wilkins M.J."/>
            <person name="Karaoz U."/>
            <person name="Brodie E.L."/>
            <person name="Williams K.H."/>
            <person name="Hubbard S.S."/>
            <person name="Banfield J.F."/>
        </authorList>
    </citation>
    <scope>NUCLEOTIDE SEQUENCE [LARGE SCALE GENOMIC DNA]</scope>
</reference>
<dbReference type="Pfam" id="PF02879">
    <property type="entry name" value="PGM_PMM_II"/>
    <property type="match status" value="1"/>
</dbReference>
<evidence type="ECO:0000313" key="11">
    <source>
        <dbReference type="EMBL" id="OGN01970.1"/>
    </source>
</evidence>
<dbReference type="InterPro" id="IPR005845">
    <property type="entry name" value="A-D-PHexomutase_a/b/a-II"/>
</dbReference>
<comment type="cofactor">
    <cofactor evidence="1">
        <name>Mg(2+)</name>
        <dbReference type="ChEBI" id="CHEBI:18420"/>
    </cofactor>
</comment>
<evidence type="ECO:0000256" key="5">
    <source>
        <dbReference type="ARBA" id="ARBA00022842"/>
    </source>
</evidence>
<dbReference type="GO" id="GO:0005975">
    <property type="term" value="P:carbohydrate metabolic process"/>
    <property type="evidence" value="ECO:0007669"/>
    <property type="project" value="InterPro"/>
</dbReference>
<dbReference type="InterPro" id="IPR005843">
    <property type="entry name" value="A-D-PHexomutase_C"/>
</dbReference>
<dbReference type="InterPro" id="IPR036900">
    <property type="entry name" value="A-D-PHexomutase_C_sf"/>
</dbReference>
<dbReference type="CDD" id="cd03089">
    <property type="entry name" value="PMM_PGM"/>
    <property type="match status" value="1"/>
</dbReference>
<evidence type="ECO:0000313" key="12">
    <source>
        <dbReference type="Proteomes" id="UP000177117"/>
    </source>
</evidence>
<evidence type="ECO:0000256" key="4">
    <source>
        <dbReference type="ARBA" id="ARBA00022723"/>
    </source>
</evidence>
<evidence type="ECO:0000259" key="10">
    <source>
        <dbReference type="Pfam" id="PF02880"/>
    </source>
</evidence>
<dbReference type="AlphaFoldDB" id="A0A1F8ENS3"/>
<dbReference type="SUPFAM" id="SSF53738">
    <property type="entry name" value="Phosphoglucomutase, first 3 domains"/>
    <property type="match status" value="3"/>
</dbReference>
<dbReference type="GO" id="GO:0046872">
    <property type="term" value="F:metal ion binding"/>
    <property type="evidence" value="ECO:0007669"/>
    <property type="project" value="UniProtKB-KW"/>
</dbReference>
<evidence type="ECO:0000256" key="2">
    <source>
        <dbReference type="ARBA" id="ARBA00010231"/>
    </source>
</evidence>
<keyword evidence="5" id="KW-0460">Magnesium</keyword>
<protein>
    <recommendedName>
        <fullName evidence="13">Phosphomannomutase/phosphoglucomutase</fullName>
    </recommendedName>
</protein>
<dbReference type="GO" id="GO:0016868">
    <property type="term" value="F:intramolecular phosphotransferase activity"/>
    <property type="evidence" value="ECO:0007669"/>
    <property type="project" value="InterPro"/>
</dbReference>
<dbReference type="InterPro" id="IPR005841">
    <property type="entry name" value="Alpha-D-phosphohexomutase_SF"/>
</dbReference>
<name>A0A1F8ENS3_9BACT</name>
<dbReference type="PANTHER" id="PTHR43771">
    <property type="entry name" value="PHOSPHOMANNOMUTASE"/>
    <property type="match status" value="1"/>
</dbReference>
<dbReference type="InterPro" id="IPR005846">
    <property type="entry name" value="A-D-PHexomutase_a/b/a-III"/>
</dbReference>
<sequence>MSNIFKAYDIRGVYPEEINKEVAFKIGAAVARFINGKTMVIGEDARLGSPALRGAVIDAITKMGVKVYYIGQCTTPLFYFSVNKLNADGGIMATASHNPPQYGGLKIVRSQSRPISSETGLKEIEKLSHGYLEPALSASSGQAKEAGSVEERNLTADYVDFLINKSDINAEKSRNLKLVIDAGNGMTPLVLKPLLSKLKINYTPLYFSIDCSFPNHSPDISKAEALIGLKQKVVELKADLGIAFDGDGDRVMFVDSTGEIIRADYILALLFSNSGGLFGKPKAVYDLRISKSVRQLLGLKGFRSRPGHSFIKQVMSDSRADIGAELSGHFFFKEMSYVESSVLAMLKVLKIISEKGKPISDLIKPFQKYFHSGEINIEIQNSNIKNQNDNSKLKIFEDLKRKYHDGKIDELAGLTVEYRDWWFNLRGSNTEPLIRLVVEADKKELMEEKVKEITELIKTTPT</sequence>
<dbReference type="InterPro" id="IPR005844">
    <property type="entry name" value="A-D-PHexomutase_a/b/a-I"/>
</dbReference>
<evidence type="ECO:0008006" key="13">
    <source>
        <dbReference type="Google" id="ProtNLM"/>
    </source>
</evidence>
<keyword evidence="4" id="KW-0479">Metal-binding</keyword>
<dbReference type="Proteomes" id="UP000177117">
    <property type="component" value="Unassembled WGS sequence"/>
</dbReference>
<feature type="domain" description="Alpha-D-phosphohexomutase alpha/beta/alpha" evidence="8">
    <location>
        <begin position="3"/>
        <end position="127"/>
    </location>
</feature>
<evidence type="ECO:0000259" key="7">
    <source>
        <dbReference type="Pfam" id="PF00408"/>
    </source>
</evidence>
<dbReference type="InterPro" id="IPR016055">
    <property type="entry name" value="A-D-PHexomutase_a/b/a-I/II/III"/>
</dbReference>
<gene>
    <name evidence="11" type="ORF">A2650_03875</name>
</gene>
<evidence type="ECO:0000256" key="1">
    <source>
        <dbReference type="ARBA" id="ARBA00001946"/>
    </source>
</evidence>
<dbReference type="PANTHER" id="PTHR43771:SF1">
    <property type="entry name" value="PHOSPHOMANNOMUTASE"/>
    <property type="match status" value="1"/>
</dbReference>
<keyword evidence="6" id="KW-0413">Isomerase</keyword>
<dbReference type="Gene3D" id="3.40.120.10">
    <property type="entry name" value="Alpha-D-Glucose-1,6-Bisphosphate, subunit A, domain 3"/>
    <property type="match status" value="3"/>
</dbReference>
<dbReference type="Pfam" id="PF02880">
    <property type="entry name" value="PGM_PMM_III"/>
    <property type="match status" value="1"/>
</dbReference>
<feature type="domain" description="Alpha-D-phosphohexomutase C-terminal" evidence="7">
    <location>
        <begin position="410"/>
        <end position="455"/>
    </location>
</feature>
<dbReference type="EMBL" id="MGJD01000001">
    <property type="protein sequence ID" value="OGN01970.1"/>
    <property type="molecule type" value="Genomic_DNA"/>
</dbReference>
<accession>A0A1F8ENS3</accession>
<dbReference type="Pfam" id="PF02878">
    <property type="entry name" value="PGM_PMM_I"/>
    <property type="match status" value="1"/>
</dbReference>
<organism evidence="11 12">
    <name type="scientific">Candidatus Yanofskybacteria bacterium RIFCSPHIGHO2_01_FULL_41_53</name>
    <dbReference type="NCBI Taxonomy" id="1802663"/>
    <lineage>
        <taxon>Bacteria</taxon>
        <taxon>Candidatus Yanofskyibacteriota</taxon>
    </lineage>
</organism>
<feature type="domain" description="Alpha-D-phosphohexomutase alpha/beta/alpha" evidence="10">
    <location>
        <begin position="265"/>
        <end position="369"/>
    </location>
</feature>
<evidence type="ECO:0000256" key="3">
    <source>
        <dbReference type="ARBA" id="ARBA00022553"/>
    </source>
</evidence>
<dbReference type="Pfam" id="PF00408">
    <property type="entry name" value="PGM_PMM_IV"/>
    <property type="match status" value="1"/>
</dbReference>
<comment type="similarity">
    <text evidence="2">Belongs to the phosphohexose mutase family.</text>
</comment>
<keyword evidence="3" id="KW-0597">Phosphoprotein</keyword>
<feature type="domain" description="Alpha-D-phosphohexomutase alpha/beta/alpha" evidence="9">
    <location>
        <begin position="157"/>
        <end position="258"/>
    </location>
</feature>
<evidence type="ECO:0000259" key="9">
    <source>
        <dbReference type="Pfam" id="PF02879"/>
    </source>
</evidence>
<dbReference type="SUPFAM" id="SSF55957">
    <property type="entry name" value="Phosphoglucomutase, C-terminal domain"/>
    <property type="match status" value="1"/>
</dbReference>
<evidence type="ECO:0000259" key="8">
    <source>
        <dbReference type="Pfam" id="PF02878"/>
    </source>
</evidence>
<dbReference type="Gene3D" id="3.30.310.50">
    <property type="entry name" value="Alpha-D-phosphohexomutase, C-terminal domain"/>
    <property type="match status" value="1"/>
</dbReference>
<comment type="caution">
    <text evidence="11">The sequence shown here is derived from an EMBL/GenBank/DDBJ whole genome shotgun (WGS) entry which is preliminary data.</text>
</comment>